<dbReference type="AlphaFoldDB" id="M5DT47"/>
<evidence type="ECO:0000313" key="3">
    <source>
        <dbReference type="EMBL" id="CCU72582.1"/>
    </source>
</evidence>
<dbReference type="KEGG" id="tol:TOL_2177"/>
<dbReference type="InterPro" id="IPR001650">
    <property type="entry name" value="Helicase_C-like"/>
</dbReference>
<dbReference type="EMBL" id="HF680312">
    <property type="protein sequence ID" value="CCU72582.1"/>
    <property type="molecule type" value="Genomic_DNA"/>
</dbReference>
<dbReference type="HOGENOM" id="CLU_000315_30_1_6"/>
<accession>M5DT47</accession>
<keyword evidence="4" id="KW-1185">Reference proteome</keyword>
<dbReference type="SUPFAM" id="SSF52540">
    <property type="entry name" value="P-loop containing nucleoside triphosphate hydrolases"/>
    <property type="match status" value="1"/>
</dbReference>
<dbReference type="GO" id="GO:0004386">
    <property type="term" value="F:helicase activity"/>
    <property type="evidence" value="ECO:0007669"/>
    <property type="project" value="UniProtKB-KW"/>
</dbReference>
<reference evidence="3 4" key="1">
    <citation type="journal article" date="2013" name="Genome Announc.">
        <title>Genome Sequence of Thalassolituus oleivorans MIL-1 (DSM 14913T).</title>
        <authorList>
            <person name="Golyshin P.N."/>
            <person name="Werner J."/>
            <person name="Chernikova T.N."/>
            <person name="Tran H."/>
            <person name="Ferrer M."/>
            <person name="Yakimov M.M."/>
            <person name="Teeling H."/>
            <person name="Golyshina O.V."/>
        </authorList>
    </citation>
    <scope>NUCLEOTIDE SEQUENCE [LARGE SCALE GENOMIC DNA]</scope>
    <source>
        <strain evidence="3 4">MIL-1</strain>
    </source>
</reference>
<dbReference type="PATRIC" id="fig|1298593.3.peg.2077"/>
<sequence length="294" mass="32602">MTVHTRAGNYMLRRTKEERLKGLPTKTIVSGLQQPQTEVVVRPELAVTMTGKQLEAYDDAIEGYRNKRAETDARGLALTVLSQLRAISLHPALSEIDRYLLTVRSASDARLQMFESAKLKALLAILDEVSKKSEKIILFMTTKSLQRALKFWLDKIYGLNISVINGDTKAVQTRSDVLSRKQLISQFEAVPGFNILIMSPVAAGVGLTVVGANHVVHLERHWNPAKEAQASDRVYRIGQERAVSIYLPASLHPNLDAFDVHLDRLLQGKLMIKDAVITTSDVSESDMAKAMGLA</sequence>
<gene>
    <name evidence="3" type="ORF">TOL_2177</name>
</gene>
<dbReference type="PANTHER" id="PTHR45629">
    <property type="entry name" value="SNF2/RAD54 FAMILY MEMBER"/>
    <property type="match status" value="1"/>
</dbReference>
<dbReference type="Proteomes" id="UP000011866">
    <property type="component" value="Chromosome"/>
</dbReference>
<dbReference type="SMART" id="SM00490">
    <property type="entry name" value="HELICc"/>
    <property type="match status" value="1"/>
</dbReference>
<keyword evidence="1" id="KW-0378">Hydrolase</keyword>
<dbReference type="Gene3D" id="3.40.50.300">
    <property type="entry name" value="P-loop containing nucleotide triphosphate hydrolases"/>
    <property type="match status" value="1"/>
</dbReference>
<dbReference type="InterPro" id="IPR049730">
    <property type="entry name" value="SNF2/RAD54-like_C"/>
</dbReference>
<evidence type="ECO:0000259" key="2">
    <source>
        <dbReference type="PROSITE" id="PS51194"/>
    </source>
</evidence>
<dbReference type="PROSITE" id="PS51194">
    <property type="entry name" value="HELICASE_CTER"/>
    <property type="match status" value="1"/>
</dbReference>
<evidence type="ECO:0000256" key="1">
    <source>
        <dbReference type="ARBA" id="ARBA00022801"/>
    </source>
</evidence>
<dbReference type="InterPro" id="IPR027417">
    <property type="entry name" value="P-loop_NTPase"/>
</dbReference>
<dbReference type="PANTHER" id="PTHR45629:SF7">
    <property type="entry name" value="DNA EXCISION REPAIR PROTEIN ERCC-6-RELATED"/>
    <property type="match status" value="1"/>
</dbReference>
<evidence type="ECO:0000313" key="4">
    <source>
        <dbReference type="Proteomes" id="UP000011866"/>
    </source>
</evidence>
<protein>
    <recommendedName>
        <fullName evidence="2">Helicase C-terminal domain-containing protein</fullName>
    </recommendedName>
</protein>
<dbReference type="Pfam" id="PF00271">
    <property type="entry name" value="Helicase_C"/>
    <property type="match status" value="1"/>
</dbReference>
<organism evidence="3 4">
    <name type="scientific">Thalassolituus oleivorans MIL-1</name>
    <dbReference type="NCBI Taxonomy" id="1298593"/>
    <lineage>
        <taxon>Bacteria</taxon>
        <taxon>Pseudomonadati</taxon>
        <taxon>Pseudomonadota</taxon>
        <taxon>Gammaproteobacteria</taxon>
        <taxon>Oceanospirillales</taxon>
        <taxon>Oceanospirillaceae</taxon>
        <taxon>Thalassolituus</taxon>
    </lineage>
</organism>
<dbReference type="CDD" id="cd18793">
    <property type="entry name" value="SF2_C_SNF"/>
    <property type="match status" value="1"/>
</dbReference>
<dbReference type="GO" id="GO:0016787">
    <property type="term" value="F:hydrolase activity"/>
    <property type="evidence" value="ECO:0007669"/>
    <property type="project" value="UniProtKB-KW"/>
</dbReference>
<feature type="domain" description="Helicase C-terminal" evidence="2">
    <location>
        <begin position="121"/>
        <end position="288"/>
    </location>
</feature>
<proteinExistence type="predicted"/>
<name>M5DT47_9GAMM</name>
<dbReference type="eggNOG" id="COG0553">
    <property type="taxonomic scope" value="Bacteria"/>
</dbReference>
<dbReference type="InterPro" id="IPR050496">
    <property type="entry name" value="SNF2_RAD54_helicase_repair"/>
</dbReference>